<keyword evidence="1" id="KW-1133">Transmembrane helix</keyword>
<keyword evidence="3" id="KW-1185">Reference proteome</keyword>
<sequence>MHTEQPKMNISAVTISIFGVVSSVFSCAMNFYFLVKTERKKKDMALFYFRFSVDVLQGSIVCVYLLFVIAYSLIPEELRKYHNLIFYLGFPSSNVDATRSMVSLAISMERVAAAYIPIFFHNYRKRFPAVIIFMIAVIYGLNEDIVLYVFCNFKLNIPKNCAALGCAMNTCFFHYWTHQKSVTFTITFVCLLLLCAKLFIFNELGRNGRKELSRVNRLALIDSTIVCVFDFVPNFIANQFAHKQFFSFQNIGPYIVVTKLAGCAIEACFVFWTFNRKTFKIKAQPKSRLPCQLGNFTNTDS</sequence>
<protein>
    <submittedName>
        <fullName evidence="2">Serpentine Receptor, class BC (Class B-like)</fullName>
    </submittedName>
</protein>
<gene>
    <name evidence="2 4" type="primary">srbc-19</name>
    <name evidence="4" type="ORF">C45H4.16</name>
    <name evidence="2" type="ORF">CELE_C45H4.16</name>
</gene>
<feature type="transmembrane region" description="Helical" evidence="1">
    <location>
        <begin position="47"/>
        <end position="74"/>
    </location>
</feature>
<organism evidence="2 3">
    <name type="scientific">Caenorhabditis elegans</name>
    <dbReference type="NCBI Taxonomy" id="6239"/>
    <lineage>
        <taxon>Eukaryota</taxon>
        <taxon>Metazoa</taxon>
        <taxon>Ecdysozoa</taxon>
        <taxon>Nematoda</taxon>
        <taxon>Chromadorea</taxon>
        <taxon>Rhabditida</taxon>
        <taxon>Rhabditina</taxon>
        <taxon>Rhabditomorpha</taxon>
        <taxon>Rhabditoidea</taxon>
        <taxon>Rhabditidae</taxon>
        <taxon>Peloderinae</taxon>
        <taxon>Caenorhabditis</taxon>
    </lineage>
</organism>
<dbReference type="SMR" id="O44700"/>
<dbReference type="PhylomeDB" id="O44700"/>
<evidence type="ECO:0000256" key="1">
    <source>
        <dbReference type="SAM" id="Phobius"/>
    </source>
</evidence>
<dbReference type="AGR" id="WB:WBGene00016696"/>
<dbReference type="PANTHER" id="PTHR10664">
    <property type="entry name" value="SERPENTINE RECEPTOR-C.ELEGANS"/>
    <property type="match status" value="1"/>
</dbReference>
<keyword evidence="2" id="KW-0675">Receptor</keyword>
<evidence type="ECO:0000313" key="3">
    <source>
        <dbReference type="Proteomes" id="UP000001940"/>
    </source>
</evidence>
<accession>O44700</accession>
<feature type="transmembrane region" description="Helical" evidence="1">
    <location>
        <begin position="253"/>
        <end position="274"/>
    </location>
</feature>
<dbReference type="RefSeq" id="NP_503588.1">
    <property type="nucleotide sequence ID" value="NM_071187.2"/>
</dbReference>
<dbReference type="InterPro" id="IPR019420">
    <property type="entry name" value="7TM_GPCR_serpentine_rcpt_Srbc"/>
</dbReference>
<dbReference type="HOGENOM" id="CLU_059075_1_0_1"/>
<keyword evidence="1" id="KW-0812">Transmembrane</keyword>
<dbReference type="CTD" id="183496"/>
<reference evidence="2 3" key="1">
    <citation type="journal article" date="1998" name="Science">
        <title>Genome sequence of the nematode C. elegans: a platform for investigating biology.</title>
        <authorList>
            <consortium name="The C. elegans sequencing consortium"/>
            <person name="Sulson J.E."/>
            <person name="Waterston R."/>
        </authorList>
    </citation>
    <scope>NUCLEOTIDE SEQUENCE [LARGE SCALE GENOMIC DNA]</scope>
    <source>
        <strain evidence="2 3">Bristol N2</strain>
    </source>
</reference>
<dbReference type="KEGG" id="cel:CELE_C45H4.16"/>
<dbReference type="PaxDb" id="6239-C45H4.16"/>
<dbReference type="Proteomes" id="UP000001940">
    <property type="component" value="Chromosome V"/>
</dbReference>
<dbReference type="InParanoid" id="O44700"/>
<dbReference type="Pfam" id="PF10316">
    <property type="entry name" value="7TM_GPCR_Srbc"/>
    <property type="match status" value="1"/>
</dbReference>
<proteinExistence type="predicted"/>
<dbReference type="GeneID" id="183496"/>
<dbReference type="OrthoDB" id="5868788at2759"/>
<dbReference type="WormBase" id="C45H4.16">
    <property type="protein sequence ID" value="CE08749"/>
    <property type="gene ID" value="WBGene00016696"/>
    <property type="gene designation" value="srbc-19"/>
</dbReference>
<dbReference type="PIR" id="T32724">
    <property type="entry name" value="T32724"/>
</dbReference>
<feature type="transmembrane region" description="Helical" evidence="1">
    <location>
        <begin position="127"/>
        <end position="150"/>
    </location>
</feature>
<keyword evidence="1" id="KW-0472">Membrane</keyword>
<dbReference type="EMBL" id="BX284605">
    <property type="protein sequence ID" value="CCD67426.1"/>
    <property type="molecule type" value="Genomic_DNA"/>
</dbReference>
<dbReference type="eggNOG" id="ENOG502R2IJ">
    <property type="taxonomic scope" value="Eukaryota"/>
</dbReference>
<feature type="transmembrane region" description="Helical" evidence="1">
    <location>
        <begin position="220"/>
        <end position="241"/>
    </location>
</feature>
<dbReference type="UCSC" id="C45H4.16">
    <property type="organism name" value="c. elegans"/>
</dbReference>
<dbReference type="OMA" id="WTTHKST"/>
<feature type="transmembrane region" description="Helical" evidence="1">
    <location>
        <begin position="182"/>
        <end position="200"/>
    </location>
</feature>
<feature type="transmembrane region" description="Helical" evidence="1">
    <location>
        <begin position="12"/>
        <end position="35"/>
    </location>
</feature>
<evidence type="ECO:0000313" key="4">
    <source>
        <dbReference type="WormBase" id="C45H4.16"/>
    </source>
</evidence>
<evidence type="ECO:0000313" key="2">
    <source>
        <dbReference type="EMBL" id="CCD67426.1"/>
    </source>
</evidence>
<name>O44700_CAEEL</name>
<dbReference type="PANTHER" id="PTHR10664:SF2">
    <property type="entry name" value="SERPENTINE RECEPTOR, CLASS BC (CLASS B-LIKE)"/>
    <property type="match status" value="1"/>
</dbReference>
<dbReference type="AlphaFoldDB" id="O44700"/>
<dbReference type="PROSITE" id="PS51257">
    <property type="entry name" value="PROKAR_LIPOPROTEIN"/>
    <property type="match status" value="1"/>
</dbReference>